<dbReference type="PANTHER" id="PTHR31423:SF3">
    <property type="entry name" value="PROLYL-TRNA SYNTHETASE ASSOCIATED DOMAIN-CONTAINING PROTEIN 1-RELATED"/>
    <property type="match status" value="1"/>
</dbReference>
<dbReference type="PANTHER" id="PTHR31423">
    <property type="entry name" value="YBAK DOMAIN-CONTAINING PROTEIN"/>
    <property type="match status" value="1"/>
</dbReference>
<dbReference type="CDD" id="cd04335">
    <property type="entry name" value="PrdX_deacylase"/>
    <property type="match status" value="1"/>
</dbReference>
<dbReference type="RefSeq" id="WP_121211263.1">
    <property type="nucleotide sequence ID" value="NZ_RBIM01000004.1"/>
</dbReference>
<dbReference type="OrthoDB" id="5145315at2"/>
<dbReference type="Proteomes" id="UP000273675">
    <property type="component" value="Unassembled WGS sequence"/>
</dbReference>
<dbReference type="FunFam" id="3.90.960.10:FF:000005">
    <property type="entry name" value="Putative prolyl-tRNA synthetase"/>
    <property type="match status" value="1"/>
</dbReference>
<dbReference type="EMBL" id="RBIM01000004">
    <property type="protein sequence ID" value="RKQ96704.1"/>
    <property type="molecule type" value="Genomic_DNA"/>
</dbReference>
<reference evidence="3 4" key="1">
    <citation type="submission" date="2018-10" db="EMBL/GenBank/DDBJ databases">
        <title>Genomic Encyclopedia of Type Strains, Phase IV (KMG-IV): sequencing the most valuable type-strain genomes for metagenomic binning, comparative biology and taxonomic classification.</title>
        <authorList>
            <person name="Goeker M."/>
        </authorList>
    </citation>
    <scope>NUCLEOTIDE SEQUENCE [LARGE SCALE GENOMIC DNA]</scope>
    <source>
        <strain evidence="3 4">DSM 4734</strain>
    </source>
</reference>
<evidence type="ECO:0000313" key="4">
    <source>
        <dbReference type="Proteomes" id="UP000273675"/>
    </source>
</evidence>
<sequence>MTASRTDLFARLDALGIAHTTHDHAPIFTVAEGEGMKDDMPGGHSKNLFLTDKKGQLVLVSAQANTRIRINRLHSAIGCGRLSFGSPDLLHEALGVRPGSVTAFALMNDTRGKVRFVLDTALLAHEIVNFHPLDNNATTAVSADDLVRFACDTGHEPLILDLGALAAAADAAQ</sequence>
<evidence type="ECO:0000256" key="1">
    <source>
        <dbReference type="ARBA" id="ARBA00010201"/>
    </source>
</evidence>
<evidence type="ECO:0000259" key="2">
    <source>
        <dbReference type="Pfam" id="PF04073"/>
    </source>
</evidence>
<organism evidence="3 4">
    <name type="scientific">Maricaulis maris</name>
    <dbReference type="NCBI Taxonomy" id="74318"/>
    <lineage>
        <taxon>Bacteria</taxon>
        <taxon>Pseudomonadati</taxon>
        <taxon>Pseudomonadota</taxon>
        <taxon>Alphaproteobacteria</taxon>
        <taxon>Maricaulales</taxon>
        <taxon>Maricaulaceae</taxon>
        <taxon>Maricaulis</taxon>
    </lineage>
</organism>
<dbReference type="InterPro" id="IPR036754">
    <property type="entry name" value="YbaK/aa-tRNA-synt-asso_dom_sf"/>
</dbReference>
<comment type="caution">
    <text evidence="3">The sequence shown here is derived from an EMBL/GenBank/DDBJ whole genome shotgun (WGS) entry which is preliminary data.</text>
</comment>
<dbReference type="InterPro" id="IPR040285">
    <property type="entry name" value="ProX/PRXD1"/>
</dbReference>
<protein>
    <submittedName>
        <fullName evidence="3">Ala-tRNA(Pro) hydrolase</fullName>
    </submittedName>
</protein>
<dbReference type="Pfam" id="PF04073">
    <property type="entry name" value="tRNA_edit"/>
    <property type="match status" value="1"/>
</dbReference>
<evidence type="ECO:0000313" key="3">
    <source>
        <dbReference type="EMBL" id="RKQ96704.1"/>
    </source>
</evidence>
<dbReference type="SUPFAM" id="SSF55826">
    <property type="entry name" value="YbaK/ProRS associated domain"/>
    <property type="match status" value="1"/>
</dbReference>
<gene>
    <name evidence="3" type="ORF">C7435_2038</name>
</gene>
<name>A0A495D468_9PROT</name>
<dbReference type="Gene3D" id="3.90.960.10">
    <property type="entry name" value="YbaK/aminoacyl-tRNA synthetase-associated domain"/>
    <property type="match status" value="1"/>
</dbReference>
<dbReference type="InterPro" id="IPR007214">
    <property type="entry name" value="YbaK/aa-tRNA-synth-assoc-dom"/>
</dbReference>
<feature type="domain" description="YbaK/aminoacyl-tRNA synthetase-associated" evidence="2">
    <location>
        <begin position="24"/>
        <end position="149"/>
    </location>
</feature>
<accession>A0A495D468</accession>
<proteinExistence type="inferred from homology"/>
<dbReference type="GO" id="GO:0002161">
    <property type="term" value="F:aminoacyl-tRNA deacylase activity"/>
    <property type="evidence" value="ECO:0007669"/>
    <property type="project" value="InterPro"/>
</dbReference>
<comment type="similarity">
    <text evidence="1">Belongs to the PRORSD1 family.</text>
</comment>
<dbReference type="AlphaFoldDB" id="A0A495D468"/>
<keyword evidence="3" id="KW-0378">Hydrolase</keyword>